<dbReference type="GeneID" id="26842557"/>
<dbReference type="Proteomes" id="UP000054251">
    <property type="component" value="Unassembled WGS sequence"/>
</dbReference>
<dbReference type="GO" id="GO:0022857">
    <property type="term" value="F:transmembrane transporter activity"/>
    <property type="evidence" value="ECO:0007669"/>
    <property type="project" value="InterPro"/>
</dbReference>
<protein>
    <recommendedName>
        <fullName evidence="9">Major facilitator superfamily (MFS) profile domain-containing protein</fullName>
    </recommendedName>
</protein>
<feature type="transmembrane region" description="Helical" evidence="6">
    <location>
        <begin position="181"/>
        <end position="201"/>
    </location>
</feature>
<comment type="subcellular location">
    <subcellularLocation>
        <location evidence="1">Membrane</location>
        <topology evidence="1">Multi-pass membrane protein</topology>
    </subcellularLocation>
</comment>
<evidence type="ECO:0000256" key="2">
    <source>
        <dbReference type="ARBA" id="ARBA00022448"/>
    </source>
</evidence>
<sequence>MSLRFLRGSQDKEKKQVEVVNKEYEFDSDSSSELEHIFQDPVVAEHYKQIYDNCNYECREHFDPEFTWTAEEEKKVVWKNDWYVTFWAFFMFTALDFDRNNISQALSDNMLDDLGMSTNDYNVGKTINLVCFLAAELPSQLLSKKVGPDIWIPSQIVLWSIVSMSQAAITNKAGFYVTRGLLGALQGGFICDICLWMSYFYTSKEFPFRLSLFYIANPLTAVWSSLLAFALLKIKTNALPEGWKWLFLLEGLFTLLIGLVSFFKMPASAVQTKTWFRKNGWYTDREEKIVVNRVLRDDPTKGDMNNRQPVSLKELIRSLMDFDLWPVYLIRLLGDIGATPTSNYLTLTLRKLGFSTFKTNALSIPYNILTIITMLVSGYMSEVLNSRALVLATIPIWILTALFPLRYWPGSQVDAWGTFAILTIVLGACPTWPLTISWCSANSNSVRNRAVSAAVVNVFSQTAAIIAANIYREDDAPLYHRGNEQLIGCAFGALGACIFARFYYIFRNKQKDRAWNALTIEQQEDYVKNTTDDTNKRLDFKFAY</sequence>
<evidence type="ECO:0000256" key="5">
    <source>
        <dbReference type="ARBA" id="ARBA00023136"/>
    </source>
</evidence>
<keyword evidence="2" id="KW-0813">Transport</keyword>
<feature type="transmembrane region" description="Helical" evidence="6">
    <location>
        <begin position="388"/>
        <end position="409"/>
    </location>
</feature>
<dbReference type="InterPro" id="IPR036259">
    <property type="entry name" value="MFS_trans_sf"/>
</dbReference>
<dbReference type="EMBL" id="LMYN01000227">
    <property type="protein sequence ID" value="KRZ98691.1"/>
    <property type="molecule type" value="Genomic_DNA"/>
</dbReference>
<feature type="transmembrane region" description="Helical" evidence="6">
    <location>
        <begin position="450"/>
        <end position="470"/>
    </location>
</feature>
<dbReference type="InterPro" id="IPR011701">
    <property type="entry name" value="MFS"/>
</dbReference>
<evidence type="ECO:0000313" key="8">
    <source>
        <dbReference type="Proteomes" id="UP000054251"/>
    </source>
</evidence>
<feature type="transmembrane region" description="Helical" evidence="6">
    <location>
        <begin position="244"/>
        <end position="263"/>
    </location>
</feature>
<reference evidence="7 8" key="1">
    <citation type="submission" date="2015-11" db="EMBL/GenBank/DDBJ databases">
        <title>The genome of Debaryomyces fabryi.</title>
        <authorList>
            <person name="Tafer H."/>
            <person name="Lopandic K."/>
        </authorList>
    </citation>
    <scope>NUCLEOTIDE SEQUENCE [LARGE SCALE GENOMIC DNA]</scope>
    <source>
        <strain evidence="7 8">CBS 789</strain>
    </source>
</reference>
<feature type="transmembrane region" description="Helical" evidence="6">
    <location>
        <begin position="364"/>
        <end position="381"/>
    </location>
</feature>
<dbReference type="SUPFAM" id="SSF103473">
    <property type="entry name" value="MFS general substrate transporter"/>
    <property type="match status" value="1"/>
</dbReference>
<evidence type="ECO:0000256" key="3">
    <source>
        <dbReference type="ARBA" id="ARBA00022692"/>
    </source>
</evidence>
<feature type="transmembrane region" description="Helical" evidence="6">
    <location>
        <begin position="485"/>
        <end position="506"/>
    </location>
</feature>
<dbReference type="RefSeq" id="XP_015464794.1">
    <property type="nucleotide sequence ID" value="XM_015614377.1"/>
</dbReference>
<organism evidence="7 8">
    <name type="scientific">Debaryomyces fabryi</name>
    <dbReference type="NCBI Taxonomy" id="58627"/>
    <lineage>
        <taxon>Eukaryota</taxon>
        <taxon>Fungi</taxon>
        <taxon>Dikarya</taxon>
        <taxon>Ascomycota</taxon>
        <taxon>Saccharomycotina</taxon>
        <taxon>Pichiomycetes</taxon>
        <taxon>Debaryomycetaceae</taxon>
        <taxon>Debaryomyces</taxon>
    </lineage>
</organism>
<accession>A0A0V1PR36</accession>
<dbReference type="Gene3D" id="1.20.1250.20">
    <property type="entry name" value="MFS general substrate transporter like domains"/>
    <property type="match status" value="2"/>
</dbReference>
<keyword evidence="8" id="KW-1185">Reference proteome</keyword>
<dbReference type="AlphaFoldDB" id="A0A0V1PR36"/>
<comment type="caution">
    <text evidence="7">The sequence shown here is derived from an EMBL/GenBank/DDBJ whole genome shotgun (WGS) entry which is preliminary data.</text>
</comment>
<keyword evidence="4 6" id="KW-1133">Transmembrane helix</keyword>
<dbReference type="Pfam" id="PF07690">
    <property type="entry name" value="MFS_1"/>
    <property type="match status" value="1"/>
</dbReference>
<keyword evidence="5 6" id="KW-0472">Membrane</keyword>
<evidence type="ECO:0000256" key="1">
    <source>
        <dbReference type="ARBA" id="ARBA00004141"/>
    </source>
</evidence>
<keyword evidence="3 6" id="KW-0812">Transmembrane</keyword>
<dbReference type="PANTHER" id="PTHR43791:SF29">
    <property type="entry name" value="MAJOR FACILITATOR SUPERFAMILY (MFS) PROFILE DOMAIN-CONTAINING PROTEIN"/>
    <property type="match status" value="1"/>
</dbReference>
<name>A0A0V1PR36_9ASCO</name>
<evidence type="ECO:0000256" key="4">
    <source>
        <dbReference type="ARBA" id="ARBA00022989"/>
    </source>
</evidence>
<proteinExistence type="predicted"/>
<evidence type="ECO:0000313" key="7">
    <source>
        <dbReference type="EMBL" id="KRZ98691.1"/>
    </source>
</evidence>
<feature type="transmembrane region" description="Helical" evidence="6">
    <location>
        <begin position="415"/>
        <end position="438"/>
    </location>
</feature>
<dbReference type="FunFam" id="1.20.1250.20:FF:000106">
    <property type="entry name" value="MFS transporter, putative"/>
    <property type="match status" value="1"/>
</dbReference>
<dbReference type="PANTHER" id="PTHR43791">
    <property type="entry name" value="PERMEASE-RELATED"/>
    <property type="match status" value="1"/>
</dbReference>
<dbReference type="GO" id="GO:0016020">
    <property type="term" value="C:membrane"/>
    <property type="evidence" value="ECO:0007669"/>
    <property type="project" value="UniProtKB-SubCell"/>
</dbReference>
<gene>
    <name evidence="7" type="ORF">AC631_05548</name>
</gene>
<feature type="transmembrane region" description="Helical" evidence="6">
    <location>
        <begin position="213"/>
        <end position="232"/>
    </location>
</feature>
<evidence type="ECO:0008006" key="9">
    <source>
        <dbReference type="Google" id="ProtNLM"/>
    </source>
</evidence>
<evidence type="ECO:0000256" key="6">
    <source>
        <dbReference type="SAM" id="Phobius"/>
    </source>
</evidence>
<dbReference type="OrthoDB" id="1935484at2759"/>